<keyword evidence="8" id="KW-1185">Reference proteome</keyword>
<dbReference type="InterPro" id="IPR012334">
    <property type="entry name" value="Pectin_lyas_fold"/>
</dbReference>
<dbReference type="PANTHER" id="PTHR22990">
    <property type="entry name" value="F-BOX ONLY PROTEIN"/>
    <property type="match status" value="1"/>
</dbReference>
<proteinExistence type="predicted"/>
<keyword evidence="5" id="KW-0732">Signal</keyword>
<protein>
    <recommendedName>
        <fullName evidence="6">Right handed beta helix domain-containing protein</fullName>
    </recommendedName>
</protein>
<dbReference type="PANTHER" id="PTHR22990:SF15">
    <property type="entry name" value="F-BOX ONLY PROTEIN 10"/>
    <property type="match status" value="1"/>
</dbReference>
<comment type="pathway">
    <text evidence="1">Protein modification; protein ubiquitination.</text>
</comment>
<evidence type="ECO:0000259" key="6">
    <source>
        <dbReference type="Pfam" id="PF13229"/>
    </source>
</evidence>
<feature type="region of interest" description="Disordered" evidence="4">
    <location>
        <begin position="370"/>
        <end position="437"/>
    </location>
</feature>
<dbReference type="InterPro" id="IPR051550">
    <property type="entry name" value="SCF-Subunits/Alg-Epimerases"/>
</dbReference>
<evidence type="ECO:0000256" key="2">
    <source>
        <dbReference type="ARBA" id="ARBA00022737"/>
    </source>
</evidence>
<reference evidence="7 8" key="1">
    <citation type="submission" date="2020-07" db="EMBL/GenBank/DDBJ databases">
        <title>Sequencing the genomes of 1000 actinobacteria strains.</title>
        <authorList>
            <person name="Klenk H.-P."/>
        </authorList>
    </citation>
    <scope>NUCLEOTIDE SEQUENCE [LARGE SCALE GENOMIC DNA]</scope>
    <source>
        <strain evidence="7 8">DSM 22083</strain>
    </source>
</reference>
<feature type="chain" id="PRO_5030553694" description="Right handed beta helix domain-containing protein" evidence="5">
    <location>
        <begin position="23"/>
        <end position="437"/>
    </location>
</feature>
<dbReference type="InterPro" id="IPR006626">
    <property type="entry name" value="PbH1"/>
</dbReference>
<feature type="signal peptide" evidence="5">
    <location>
        <begin position="1"/>
        <end position="22"/>
    </location>
</feature>
<organism evidence="7 8">
    <name type="scientific">Microlunatus parietis</name>
    <dbReference type="NCBI Taxonomy" id="682979"/>
    <lineage>
        <taxon>Bacteria</taxon>
        <taxon>Bacillati</taxon>
        <taxon>Actinomycetota</taxon>
        <taxon>Actinomycetes</taxon>
        <taxon>Propionibacteriales</taxon>
        <taxon>Propionibacteriaceae</taxon>
        <taxon>Microlunatus</taxon>
    </lineage>
</organism>
<dbReference type="Proteomes" id="UP000569914">
    <property type="component" value="Unassembled WGS sequence"/>
</dbReference>
<dbReference type="AlphaFoldDB" id="A0A7Y9IB04"/>
<dbReference type="InterPro" id="IPR022441">
    <property type="entry name" value="Para_beta_helix_rpt-2"/>
</dbReference>
<dbReference type="Pfam" id="PF13229">
    <property type="entry name" value="Beta_helix"/>
    <property type="match status" value="1"/>
</dbReference>
<keyword evidence="3" id="KW-0833">Ubl conjugation pathway</keyword>
<evidence type="ECO:0000256" key="3">
    <source>
        <dbReference type="ARBA" id="ARBA00022786"/>
    </source>
</evidence>
<comment type="caution">
    <text evidence="7">The sequence shown here is derived from an EMBL/GenBank/DDBJ whole genome shotgun (WGS) entry which is preliminary data.</text>
</comment>
<evidence type="ECO:0000256" key="1">
    <source>
        <dbReference type="ARBA" id="ARBA00004906"/>
    </source>
</evidence>
<name>A0A7Y9IB04_9ACTN</name>
<sequence length="437" mass="45714">MLLRRWALAVVLVVLVATGGCGQPEVEVRPPGDGPVTIKVPGDATSIQQAADAARPGDTIQVAPGTYGESVAIKTADVTLVGTDRNAVIIDGGGLRGNGIVVTAPRVTIANLTVRGFNLNGVLVTGLVDENGGLASGSDGYRRLDEKKFPPLQGFAVRYVTASNNGRYGIYAFDSQNGVIENNYASGHADAGLYVGQCDDCNIVVRNNISEYNAVGYGQANASNVVSVVRNRFTNNRIGLTLLSDYQEAYVPQRKALIAGNLIADNDAEKTPEQADGGYGIGIGISGGQDNEISKNLITGHPTAGIVISSSEDIAPLDNRLTGNVARENEVDLAYVATERAPGSGNCLDGNDFSTTLPTGLDHIWACPQGGAKASGEKWSQPSAPRGVSFRDVIKPPEQPQLPEAARSAKPAAPKLSGKETSLPAEDLWAKYAHPTP</sequence>
<dbReference type="Gene3D" id="2.160.20.10">
    <property type="entry name" value="Single-stranded right-handed beta-helix, Pectin lyase-like"/>
    <property type="match status" value="1"/>
</dbReference>
<dbReference type="PROSITE" id="PS51257">
    <property type="entry name" value="PROKAR_LIPOPROTEIN"/>
    <property type="match status" value="1"/>
</dbReference>
<dbReference type="InterPro" id="IPR039448">
    <property type="entry name" value="Beta_helix"/>
</dbReference>
<feature type="domain" description="Right handed beta helix" evidence="6">
    <location>
        <begin position="98"/>
        <end position="244"/>
    </location>
</feature>
<dbReference type="RefSeq" id="WP_179755200.1">
    <property type="nucleotide sequence ID" value="NZ_JACCBU010000001.1"/>
</dbReference>
<dbReference type="SUPFAM" id="SSF51126">
    <property type="entry name" value="Pectin lyase-like"/>
    <property type="match status" value="1"/>
</dbReference>
<keyword evidence="2" id="KW-0677">Repeat</keyword>
<dbReference type="NCBIfam" id="TIGR03804">
    <property type="entry name" value="para_beta_helix"/>
    <property type="match status" value="1"/>
</dbReference>
<evidence type="ECO:0000313" key="7">
    <source>
        <dbReference type="EMBL" id="NYE73593.1"/>
    </source>
</evidence>
<evidence type="ECO:0000313" key="8">
    <source>
        <dbReference type="Proteomes" id="UP000569914"/>
    </source>
</evidence>
<evidence type="ECO:0000256" key="4">
    <source>
        <dbReference type="SAM" id="MobiDB-lite"/>
    </source>
</evidence>
<evidence type="ECO:0000256" key="5">
    <source>
        <dbReference type="SAM" id="SignalP"/>
    </source>
</evidence>
<dbReference type="InterPro" id="IPR011050">
    <property type="entry name" value="Pectin_lyase_fold/virulence"/>
</dbReference>
<accession>A0A7Y9IB04</accession>
<dbReference type="EMBL" id="JACCBU010000001">
    <property type="protein sequence ID" value="NYE73593.1"/>
    <property type="molecule type" value="Genomic_DNA"/>
</dbReference>
<gene>
    <name evidence="7" type="ORF">BKA15_004922</name>
</gene>
<dbReference type="SMART" id="SM00710">
    <property type="entry name" value="PbH1"/>
    <property type="match status" value="6"/>
</dbReference>